<feature type="compositionally biased region" description="Basic and acidic residues" evidence="1">
    <location>
        <begin position="1"/>
        <end position="10"/>
    </location>
</feature>
<organism evidence="2 3">
    <name type="scientific">Moniliophthora roreri</name>
    <name type="common">Frosty pod rot fungus</name>
    <name type="synonym">Monilia roreri</name>
    <dbReference type="NCBI Taxonomy" id="221103"/>
    <lineage>
        <taxon>Eukaryota</taxon>
        <taxon>Fungi</taxon>
        <taxon>Dikarya</taxon>
        <taxon>Basidiomycota</taxon>
        <taxon>Agaricomycotina</taxon>
        <taxon>Agaricomycetes</taxon>
        <taxon>Agaricomycetidae</taxon>
        <taxon>Agaricales</taxon>
        <taxon>Marasmiineae</taxon>
        <taxon>Marasmiaceae</taxon>
        <taxon>Moniliophthora</taxon>
    </lineage>
</organism>
<reference evidence="2 3" key="1">
    <citation type="submission" date="2015-12" db="EMBL/GenBank/DDBJ databases">
        <title>Draft genome sequence of Moniliophthora roreri, the causal agent of frosty pod rot of cacao.</title>
        <authorList>
            <person name="Aime M.C."/>
            <person name="Diaz-Valderrama J.R."/>
            <person name="Kijpornyongpan T."/>
            <person name="Phillips-Mora W."/>
        </authorList>
    </citation>
    <scope>NUCLEOTIDE SEQUENCE [LARGE SCALE GENOMIC DNA]</scope>
    <source>
        <strain evidence="2 3">MCA 2952</strain>
    </source>
</reference>
<dbReference type="EMBL" id="LATX01002017">
    <property type="protein sequence ID" value="KTB35089.1"/>
    <property type="molecule type" value="Genomic_DNA"/>
</dbReference>
<dbReference type="AlphaFoldDB" id="A0A0W0FFM1"/>
<feature type="region of interest" description="Disordered" evidence="1">
    <location>
        <begin position="1"/>
        <end position="23"/>
    </location>
</feature>
<accession>A0A0W0FFM1</accession>
<protein>
    <submittedName>
        <fullName evidence="2">Uncharacterized protein</fullName>
    </submittedName>
</protein>
<evidence type="ECO:0000256" key="1">
    <source>
        <dbReference type="SAM" id="MobiDB-lite"/>
    </source>
</evidence>
<name>A0A0W0FFM1_MONRR</name>
<sequence>MAVLEEVEKKEKKKEKRAKKSGDEELTWDNLKASFKKHYLPADIQVDTQLRIKEACMTDRADNYVNKFRVMADESEYDNQALIHIFWKRLPFNLAKKILNQPQGRPADLEGWYEVAIQYNEQYKYAKAVQKPRRFQMARDKKKRFEKKDVAVN</sequence>
<proteinExistence type="predicted"/>
<gene>
    <name evidence="2" type="ORF">WG66_12303</name>
</gene>
<dbReference type="Proteomes" id="UP000054988">
    <property type="component" value="Unassembled WGS sequence"/>
</dbReference>
<evidence type="ECO:0000313" key="2">
    <source>
        <dbReference type="EMBL" id="KTB35089.1"/>
    </source>
</evidence>
<comment type="caution">
    <text evidence="2">The sequence shown here is derived from an EMBL/GenBank/DDBJ whole genome shotgun (WGS) entry which is preliminary data.</text>
</comment>
<evidence type="ECO:0000313" key="3">
    <source>
        <dbReference type="Proteomes" id="UP000054988"/>
    </source>
</evidence>